<dbReference type="SFLD" id="SFLDG01140">
    <property type="entry name" value="C2.B:_Phosphomannomutase_and_P"/>
    <property type="match status" value="1"/>
</dbReference>
<dbReference type="Gene3D" id="3.40.50.1000">
    <property type="entry name" value="HAD superfamily/HAD-like"/>
    <property type="match status" value="1"/>
</dbReference>
<dbReference type="Pfam" id="PF08282">
    <property type="entry name" value="Hydrolase_3"/>
    <property type="match status" value="1"/>
</dbReference>
<dbReference type="SUPFAM" id="SSF56784">
    <property type="entry name" value="HAD-like"/>
    <property type="match status" value="1"/>
</dbReference>
<dbReference type="SFLD" id="SFLDS00003">
    <property type="entry name" value="Haloacid_Dehalogenase"/>
    <property type="match status" value="1"/>
</dbReference>
<dbReference type="NCBIfam" id="TIGR00099">
    <property type="entry name" value="Cof-subfamily"/>
    <property type="match status" value="1"/>
</dbReference>
<reference evidence="2 3" key="1">
    <citation type="submission" date="2018-02" db="EMBL/GenBank/DDBJ databases">
        <title>Complete genome sequencing of Faecalibacterium prausnitzii strains isolated from the human gut.</title>
        <authorList>
            <person name="Fitzgerald B.C."/>
            <person name="Shkoporov A.N."/>
            <person name="Ross P.R."/>
            <person name="Hill C."/>
        </authorList>
    </citation>
    <scope>NUCLEOTIDE SEQUENCE [LARGE SCALE GENOMIC DNA]</scope>
    <source>
        <strain evidence="2 3">APC942/31-1</strain>
    </source>
</reference>
<gene>
    <name evidence="2" type="ORF">C4886_15285</name>
</gene>
<accession>A0A367FUY9</accession>
<feature type="transmembrane region" description="Helical" evidence="1">
    <location>
        <begin position="20"/>
        <end position="39"/>
    </location>
</feature>
<evidence type="ECO:0000313" key="2">
    <source>
        <dbReference type="EMBL" id="RCH42175.1"/>
    </source>
</evidence>
<dbReference type="InterPro" id="IPR006379">
    <property type="entry name" value="HAD-SF_hydro_IIB"/>
</dbReference>
<proteinExistence type="predicted"/>
<dbReference type="PANTHER" id="PTHR10000:SF8">
    <property type="entry name" value="HAD SUPERFAMILY HYDROLASE-LIKE, TYPE 3"/>
    <property type="match status" value="1"/>
</dbReference>
<dbReference type="Proteomes" id="UP000253208">
    <property type="component" value="Unassembled WGS sequence"/>
</dbReference>
<dbReference type="NCBIfam" id="TIGR01484">
    <property type="entry name" value="HAD-SF-IIB"/>
    <property type="match status" value="1"/>
</dbReference>
<keyword evidence="1" id="KW-0472">Membrane</keyword>
<evidence type="ECO:0000313" key="3">
    <source>
        <dbReference type="Proteomes" id="UP000253208"/>
    </source>
</evidence>
<dbReference type="Gene3D" id="3.30.1240.10">
    <property type="match status" value="1"/>
</dbReference>
<evidence type="ECO:0000256" key="1">
    <source>
        <dbReference type="SAM" id="Phobius"/>
    </source>
</evidence>
<name>A0A367FUY9_9FIRM</name>
<dbReference type="InterPro" id="IPR036412">
    <property type="entry name" value="HAD-like_sf"/>
</dbReference>
<keyword evidence="1" id="KW-0812">Transmembrane</keyword>
<protein>
    <submittedName>
        <fullName evidence="2">Cof-type HAD-IIB family hydrolase</fullName>
    </submittedName>
</protein>
<dbReference type="EMBL" id="PSQG01000026">
    <property type="protein sequence ID" value="RCH42175.1"/>
    <property type="molecule type" value="Genomic_DNA"/>
</dbReference>
<dbReference type="PROSITE" id="PS01228">
    <property type="entry name" value="COF_1"/>
    <property type="match status" value="1"/>
</dbReference>
<dbReference type="PANTHER" id="PTHR10000">
    <property type="entry name" value="PHOSPHOSERINE PHOSPHATASE"/>
    <property type="match status" value="1"/>
</dbReference>
<organism evidence="2 3">
    <name type="scientific">Blautia obeum</name>
    <dbReference type="NCBI Taxonomy" id="40520"/>
    <lineage>
        <taxon>Bacteria</taxon>
        <taxon>Bacillati</taxon>
        <taxon>Bacillota</taxon>
        <taxon>Clostridia</taxon>
        <taxon>Lachnospirales</taxon>
        <taxon>Lachnospiraceae</taxon>
        <taxon>Blautia</taxon>
    </lineage>
</organism>
<dbReference type="AlphaFoldDB" id="A0A367FUY9"/>
<dbReference type="GO" id="GO:0000287">
    <property type="term" value="F:magnesium ion binding"/>
    <property type="evidence" value="ECO:0007669"/>
    <property type="project" value="TreeGrafter"/>
</dbReference>
<comment type="caution">
    <text evidence="2">The sequence shown here is derived from an EMBL/GenBank/DDBJ whole genome shotgun (WGS) entry which is preliminary data.</text>
</comment>
<dbReference type="GO" id="GO:0005829">
    <property type="term" value="C:cytosol"/>
    <property type="evidence" value="ECO:0007669"/>
    <property type="project" value="TreeGrafter"/>
</dbReference>
<dbReference type="InterPro" id="IPR023214">
    <property type="entry name" value="HAD_sf"/>
</dbReference>
<keyword evidence="1" id="KW-1133">Transmembrane helix</keyword>
<keyword evidence="2" id="KW-0378">Hydrolase</keyword>
<dbReference type="GO" id="GO:0016791">
    <property type="term" value="F:phosphatase activity"/>
    <property type="evidence" value="ECO:0007669"/>
    <property type="project" value="TreeGrafter"/>
</dbReference>
<dbReference type="InterPro" id="IPR000150">
    <property type="entry name" value="Cof"/>
</dbReference>
<dbReference type="CDD" id="cd07516">
    <property type="entry name" value="HAD_Pase"/>
    <property type="match status" value="1"/>
</dbReference>
<sequence>MLQKRHLLHWLQKKLCHNEIWIYFYFVIYVLFYIQKHLYSSFTERISNMKPLSSFKPQAVFSDIDGTLLTSEHVVSPLTSSAIHTLTDQGVLFTISSARSLSGIRPIIKKNDFHCCTIAFSGALILDEDQNILYEKGISISDASKIIDVIEKKCPHVTWNVFTSEDWIVKDRTDPHVIHEETVVETTSIEGSLQSLSDTLMVDKILCMCDSEYMSPSETLLRKYFPELSIARSSDSLLEIMAGGINKAEAVKYLCDLRKIPLTSTIAFGDNYNDLEMLEAVGCGVLMGNAPSELQKHFSFVTKSNDQDGIFQAFKELGVLN</sequence>
<dbReference type="PROSITE" id="PS01229">
    <property type="entry name" value="COF_2"/>
    <property type="match status" value="1"/>
</dbReference>